<comment type="subcellular location">
    <subcellularLocation>
        <location evidence="1">Membrane</location>
        <topology evidence="1">Multi-pass membrane protein</topology>
    </subcellularLocation>
</comment>
<protein>
    <submittedName>
        <fullName evidence="15">(11Z)-hexadec-11-enoyl-CoA conjugase-like</fullName>
    </submittedName>
</protein>
<feature type="non-terminal residue" evidence="15">
    <location>
        <position position="1"/>
    </location>
</feature>
<dbReference type="InterPro" id="IPR005804">
    <property type="entry name" value="FA_desaturase_dom"/>
</dbReference>
<keyword evidence="6 13" id="KW-1133">Transmembrane helix</keyword>
<dbReference type="PANTHER" id="PTHR11351">
    <property type="entry name" value="ACYL-COA DESATURASE"/>
    <property type="match status" value="1"/>
</dbReference>
<evidence type="ECO:0000256" key="3">
    <source>
        <dbReference type="ARBA" id="ARBA00022516"/>
    </source>
</evidence>
<evidence type="ECO:0000259" key="14">
    <source>
        <dbReference type="Pfam" id="PF00487"/>
    </source>
</evidence>
<keyword evidence="9" id="KW-0443">Lipid metabolism</keyword>
<keyword evidence="11 12" id="KW-0275">Fatty acid biosynthesis</keyword>
<dbReference type="PANTHER" id="PTHR11351:SF31">
    <property type="entry name" value="DESATURASE 1, ISOFORM A-RELATED"/>
    <property type="match status" value="1"/>
</dbReference>
<evidence type="ECO:0000256" key="7">
    <source>
        <dbReference type="ARBA" id="ARBA00023002"/>
    </source>
</evidence>
<reference evidence="15" key="1">
    <citation type="submission" date="2025-08" db="UniProtKB">
        <authorList>
            <consortium name="RefSeq"/>
        </authorList>
    </citation>
    <scope>IDENTIFICATION</scope>
    <source>
        <tissue evidence="15">Whole insect</tissue>
    </source>
</reference>
<dbReference type="Pfam" id="PF00487">
    <property type="entry name" value="FA_desaturase"/>
    <property type="match status" value="1"/>
</dbReference>
<dbReference type="GO" id="GO:0004768">
    <property type="term" value="F:stearoyl-CoA 9-desaturase activity"/>
    <property type="evidence" value="ECO:0007669"/>
    <property type="project" value="TreeGrafter"/>
</dbReference>
<comment type="cofactor">
    <cofactor evidence="12">
        <name>Fe(2+)</name>
        <dbReference type="ChEBI" id="CHEBI:29033"/>
    </cofactor>
</comment>
<keyword evidence="8" id="KW-0408">Iron</keyword>
<dbReference type="AlphaFoldDB" id="A0A6P7GS69"/>
<dbReference type="GO" id="GO:0005506">
    <property type="term" value="F:iron ion binding"/>
    <property type="evidence" value="ECO:0007669"/>
    <property type="project" value="TreeGrafter"/>
</dbReference>
<feature type="transmembrane region" description="Helical" evidence="13">
    <location>
        <begin position="143"/>
        <end position="166"/>
    </location>
</feature>
<evidence type="ECO:0000256" key="5">
    <source>
        <dbReference type="ARBA" id="ARBA00022832"/>
    </source>
</evidence>
<comment type="similarity">
    <text evidence="2 12">Belongs to the fatty acid desaturase type 1 family.</text>
</comment>
<evidence type="ECO:0000256" key="6">
    <source>
        <dbReference type="ARBA" id="ARBA00022989"/>
    </source>
</evidence>
<evidence type="ECO:0000256" key="1">
    <source>
        <dbReference type="ARBA" id="ARBA00004141"/>
    </source>
</evidence>
<gene>
    <name evidence="15" type="primary">LOC114341527</name>
</gene>
<evidence type="ECO:0000256" key="9">
    <source>
        <dbReference type="ARBA" id="ARBA00023098"/>
    </source>
</evidence>
<dbReference type="CDD" id="cd03505">
    <property type="entry name" value="Delta9-FADS-like"/>
    <property type="match status" value="1"/>
</dbReference>
<evidence type="ECO:0000256" key="13">
    <source>
        <dbReference type="SAM" id="Phobius"/>
    </source>
</evidence>
<keyword evidence="5" id="KW-0276">Fatty acid metabolism</keyword>
<dbReference type="RefSeq" id="XP_028148128.1">
    <property type="nucleotide sequence ID" value="XM_028292327.1"/>
</dbReference>
<evidence type="ECO:0000256" key="10">
    <source>
        <dbReference type="ARBA" id="ARBA00023136"/>
    </source>
</evidence>
<keyword evidence="4 12" id="KW-0812">Transmembrane</keyword>
<dbReference type="InterPro" id="IPR015876">
    <property type="entry name" value="Acyl-CoA_DS"/>
</dbReference>
<evidence type="ECO:0000256" key="12">
    <source>
        <dbReference type="RuleBase" id="RU000581"/>
    </source>
</evidence>
<dbReference type="GO" id="GO:0006636">
    <property type="term" value="P:unsaturated fatty acid biosynthetic process"/>
    <property type="evidence" value="ECO:0007669"/>
    <property type="project" value="TreeGrafter"/>
</dbReference>
<keyword evidence="7 12" id="KW-0560">Oxidoreductase</keyword>
<keyword evidence="10 13" id="KW-0472">Membrane</keyword>
<organism evidence="15">
    <name type="scientific">Diabrotica virgifera virgifera</name>
    <name type="common">western corn rootworm</name>
    <dbReference type="NCBI Taxonomy" id="50390"/>
    <lineage>
        <taxon>Eukaryota</taxon>
        <taxon>Metazoa</taxon>
        <taxon>Ecdysozoa</taxon>
        <taxon>Arthropoda</taxon>
        <taxon>Hexapoda</taxon>
        <taxon>Insecta</taxon>
        <taxon>Pterygota</taxon>
        <taxon>Neoptera</taxon>
        <taxon>Endopterygota</taxon>
        <taxon>Coleoptera</taxon>
        <taxon>Polyphaga</taxon>
        <taxon>Cucujiformia</taxon>
        <taxon>Chrysomeloidea</taxon>
        <taxon>Chrysomelidae</taxon>
        <taxon>Galerucinae</taxon>
        <taxon>Diabroticina</taxon>
        <taxon>Diabroticites</taxon>
        <taxon>Diabrotica</taxon>
    </lineage>
</organism>
<comment type="domain">
    <text evidence="12">The histidine box domains are involved in binding the catalytic metal ions.</text>
</comment>
<evidence type="ECO:0000256" key="8">
    <source>
        <dbReference type="ARBA" id="ARBA00023004"/>
    </source>
</evidence>
<sequence>FRSYELKPRCALGFSDPGWIALAAKAIQIKRRRRRLVISLLGVKLLLRYLPKIKCNQMEVKQEIREETCKVEAEDNDQDNTLLDGFKCEIKEESNSQSTQDTYDSLDLKEYPINPKIDGHPNICNPFEENQKIKKGSSPWTGLYPILLSVHIYAYLSVIGITCGVHRLWSHKAYKAKLPLRIILMLMQTATLQNNIYIWTRDHRLHHKYTDTDADPHNSNRGFFFSHVGWLLMKKHPEVKSKGKTIDMSDVAADPVVQFQKKYYLPLALFLGLIIPTVFSTYILGESLTNSCLGSIMKSVYILNGSWMINSAGHMWGWKPYDRTINPCENLTIAIITWGEGWHNYHHTFPWDYKAAELGNYRWNVSTGFLDLMAYLGQAYDLKTVSPEMVRKRVARTGDGSYKHGKVPLEYGNAKVQHNFHEDCVWGWDDKDMKDEDIKNATIMFKGH</sequence>
<feature type="transmembrane region" description="Helical" evidence="13">
    <location>
        <begin position="178"/>
        <end position="199"/>
    </location>
</feature>
<evidence type="ECO:0000256" key="2">
    <source>
        <dbReference type="ARBA" id="ARBA00009295"/>
    </source>
</evidence>
<evidence type="ECO:0000256" key="4">
    <source>
        <dbReference type="ARBA" id="ARBA00022692"/>
    </source>
</evidence>
<accession>A0A6P7GS69</accession>
<dbReference type="PRINTS" id="PR00075">
    <property type="entry name" value="FACDDSATRASE"/>
</dbReference>
<evidence type="ECO:0000313" key="15">
    <source>
        <dbReference type="RefSeq" id="XP_028148128.1"/>
    </source>
</evidence>
<feature type="transmembrane region" description="Helical" evidence="13">
    <location>
        <begin position="263"/>
        <end position="284"/>
    </location>
</feature>
<proteinExistence type="inferred from homology"/>
<dbReference type="InParanoid" id="A0A6P7GS69"/>
<name>A0A6P7GS69_DIAVI</name>
<dbReference type="GO" id="GO:0005789">
    <property type="term" value="C:endoplasmic reticulum membrane"/>
    <property type="evidence" value="ECO:0007669"/>
    <property type="project" value="TreeGrafter"/>
</dbReference>
<keyword evidence="3 12" id="KW-0444">Lipid biosynthesis</keyword>
<evidence type="ECO:0000256" key="11">
    <source>
        <dbReference type="ARBA" id="ARBA00023160"/>
    </source>
</evidence>
<feature type="domain" description="Fatty acid desaturase" evidence="14">
    <location>
        <begin position="151"/>
        <end position="350"/>
    </location>
</feature>